<name>A0A1L8CR70_9PROT</name>
<comment type="caution">
    <text evidence="9">The sequence shown here is derived from an EMBL/GenBank/DDBJ whole genome shotgun (WGS) entry which is preliminary data.</text>
</comment>
<dbReference type="EMBL" id="BDFD01000029">
    <property type="protein sequence ID" value="GAV21364.1"/>
    <property type="molecule type" value="Genomic_DNA"/>
</dbReference>
<keyword evidence="3" id="KW-0479">Metal-binding</keyword>
<dbReference type="Proteomes" id="UP000231632">
    <property type="component" value="Unassembled WGS sequence"/>
</dbReference>
<keyword evidence="7" id="KW-0732">Signal</keyword>
<dbReference type="InterPro" id="IPR019734">
    <property type="entry name" value="TPR_rpt"/>
</dbReference>
<evidence type="ECO:0000313" key="9">
    <source>
        <dbReference type="EMBL" id="GAV21364.1"/>
    </source>
</evidence>
<dbReference type="GO" id="GO:0046872">
    <property type="term" value="F:metal ion binding"/>
    <property type="evidence" value="ECO:0007669"/>
    <property type="project" value="UniProtKB-KW"/>
</dbReference>
<dbReference type="STRING" id="1921010.MMIC_P2348"/>
<protein>
    <submittedName>
        <fullName evidence="9">TPR repeat-containing protein YfgC</fullName>
    </submittedName>
</protein>
<organism evidence="9 10">
    <name type="scientific">Mariprofundus micogutta</name>
    <dbReference type="NCBI Taxonomy" id="1921010"/>
    <lineage>
        <taxon>Bacteria</taxon>
        <taxon>Pseudomonadati</taxon>
        <taxon>Pseudomonadota</taxon>
        <taxon>Candidatius Mariprofundia</taxon>
        <taxon>Mariprofundales</taxon>
        <taxon>Mariprofundaceae</taxon>
        <taxon>Mariprofundus</taxon>
    </lineage>
</organism>
<evidence type="ECO:0000256" key="7">
    <source>
        <dbReference type="SAM" id="SignalP"/>
    </source>
</evidence>
<evidence type="ECO:0000256" key="2">
    <source>
        <dbReference type="ARBA" id="ARBA00022670"/>
    </source>
</evidence>
<evidence type="ECO:0000256" key="1">
    <source>
        <dbReference type="ARBA" id="ARBA00001947"/>
    </source>
</evidence>
<evidence type="ECO:0000256" key="5">
    <source>
        <dbReference type="ARBA" id="ARBA00022833"/>
    </source>
</evidence>
<evidence type="ECO:0000256" key="4">
    <source>
        <dbReference type="ARBA" id="ARBA00022801"/>
    </source>
</evidence>
<dbReference type="InterPro" id="IPR001915">
    <property type="entry name" value="Peptidase_M48"/>
</dbReference>
<feature type="signal peptide" evidence="7">
    <location>
        <begin position="1"/>
        <end position="17"/>
    </location>
</feature>
<feature type="chain" id="PRO_5011956417" evidence="7">
    <location>
        <begin position="18"/>
        <end position="515"/>
    </location>
</feature>
<comment type="cofactor">
    <cofactor evidence="1">
        <name>Zn(2+)</name>
        <dbReference type="ChEBI" id="CHEBI:29105"/>
    </cofactor>
</comment>
<dbReference type="Gene3D" id="3.30.2010.10">
    <property type="entry name" value="Metalloproteases ('zincins'), catalytic domain"/>
    <property type="match status" value="1"/>
</dbReference>
<dbReference type="SMART" id="SM00028">
    <property type="entry name" value="TPR"/>
    <property type="match status" value="3"/>
</dbReference>
<dbReference type="GO" id="GO:0016020">
    <property type="term" value="C:membrane"/>
    <property type="evidence" value="ECO:0007669"/>
    <property type="project" value="TreeGrafter"/>
</dbReference>
<proteinExistence type="predicted"/>
<dbReference type="InterPro" id="IPR011990">
    <property type="entry name" value="TPR-like_helical_dom_sf"/>
</dbReference>
<keyword evidence="2" id="KW-0645">Protease</keyword>
<evidence type="ECO:0000259" key="8">
    <source>
        <dbReference type="Pfam" id="PF01435"/>
    </source>
</evidence>
<accession>A0A1L8CR70</accession>
<dbReference type="PROSITE" id="PS51257">
    <property type="entry name" value="PROKAR_LIPOPROTEIN"/>
    <property type="match status" value="1"/>
</dbReference>
<dbReference type="GO" id="GO:0004222">
    <property type="term" value="F:metalloendopeptidase activity"/>
    <property type="evidence" value="ECO:0007669"/>
    <property type="project" value="InterPro"/>
</dbReference>
<evidence type="ECO:0000313" key="10">
    <source>
        <dbReference type="Proteomes" id="UP000231632"/>
    </source>
</evidence>
<dbReference type="Gene3D" id="1.25.40.10">
    <property type="entry name" value="Tetratricopeptide repeat domain"/>
    <property type="match status" value="1"/>
</dbReference>
<dbReference type="OrthoDB" id="108155at2"/>
<gene>
    <name evidence="9" type="ORF">MMIC_P2348</name>
</gene>
<dbReference type="SUPFAM" id="SSF48452">
    <property type="entry name" value="TPR-like"/>
    <property type="match status" value="1"/>
</dbReference>
<dbReference type="GO" id="GO:0051603">
    <property type="term" value="P:proteolysis involved in protein catabolic process"/>
    <property type="evidence" value="ECO:0007669"/>
    <property type="project" value="TreeGrafter"/>
</dbReference>
<dbReference type="PANTHER" id="PTHR22726:SF1">
    <property type="entry name" value="METALLOENDOPEPTIDASE OMA1, MITOCHONDRIAL"/>
    <property type="match status" value="1"/>
</dbReference>
<evidence type="ECO:0000256" key="3">
    <source>
        <dbReference type="ARBA" id="ARBA00022723"/>
    </source>
</evidence>
<dbReference type="PANTHER" id="PTHR22726">
    <property type="entry name" value="METALLOENDOPEPTIDASE OMA1"/>
    <property type="match status" value="1"/>
</dbReference>
<dbReference type="AlphaFoldDB" id="A0A1L8CR70"/>
<keyword evidence="4" id="KW-0378">Hydrolase</keyword>
<evidence type="ECO:0000256" key="6">
    <source>
        <dbReference type="ARBA" id="ARBA00023049"/>
    </source>
</evidence>
<keyword evidence="10" id="KW-1185">Reference proteome</keyword>
<dbReference type="Pfam" id="PF01435">
    <property type="entry name" value="Peptidase_M48"/>
    <property type="match status" value="1"/>
</dbReference>
<keyword evidence="5" id="KW-0862">Zinc</keyword>
<keyword evidence="6" id="KW-0482">Metalloprotease</keyword>
<reference evidence="9 10" key="1">
    <citation type="journal article" date="2017" name="Arch. Microbiol.">
        <title>Mariprofundus micogutta sp. nov., a novel iron-oxidizing zetaproteobacterium isolated from a deep-sea hydrothermal field at the Bayonnaise knoll of the Izu-Ogasawara arc, and a description of Mariprofundales ord. nov. and Zetaproteobacteria classis nov.</title>
        <authorList>
            <person name="Makita H."/>
            <person name="Tanaka E."/>
            <person name="Mitsunobu S."/>
            <person name="Miyazaki M."/>
            <person name="Nunoura T."/>
            <person name="Uematsu K."/>
            <person name="Takaki Y."/>
            <person name="Nishi S."/>
            <person name="Shimamura S."/>
            <person name="Takai K."/>
        </authorList>
    </citation>
    <scope>NUCLEOTIDE SEQUENCE [LARGE SCALE GENOMIC DNA]</scope>
    <source>
        <strain evidence="9 10">ET2</strain>
    </source>
</reference>
<sequence length="515" mass="56156">MLKRICLVLFIVVGTLAGCVTNPVTGKSDFTLISEQQELAIGAQQYAPARQSQGGDYEVDHELTAYVSQVGQRLAAVSDRKLPYEFKVLNNSVPNAWAMPGGKISINRGLLTELKSESELAAVLSHEIVHAAARHGAQSMSKGMLLQAGVAGAAIATQGTAYADLAQMGAGIGAQLLSTKYGRDAERESDYYGMQYMVRAGYDPQGAVDLQRTFVKLSEGKQQDWLSGMFASHPPSQERVRNNEALLATLPKGGEKGVARYRAKTAHLIRSKPAYDNYDKGREALAKGDTATAKRLAMRAVAVEPREGHFYGLVGDIEQKRGHLQAASRQYDKATRLNPHFFYYYLQRGLVNERLNLSHRAQSDLQRSVQLLPTADAYHSLGNLARKAGRVNEAKAYYAKVANAQSEIGKQSYGALVELDLKDNPSKYLQLRTGLDAQGRIVAQISNPTPRNVGVLSVVIRFRNANGQTLQVNRALRGTVAAGSQRLFDLGLTGKLTQEQINTLQAGITQAQIVR</sequence>
<dbReference type="RefSeq" id="WP_083530589.1">
    <property type="nucleotide sequence ID" value="NZ_BDFD01000029.1"/>
</dbReference>
<dbReference type="InterPro" id="IPR051156">
    <property type="entry name" value="Mito/Outer_Membr_Metalloprot"/>
</dbReference>
<feature type="domain" description="Peptidase M48" evidence="8">
    <location>
        <begin position="64"/>
        <end position="242"/>
    </location>
</feature>
<dbReference type="Pfam" id="PF13181">
    <property type="entry name" value="TPR_8"/>
    <property type="match status" value="1"/>
</dbReference>